<dbReference type="EMBL" id="JANHAX010000006">
    <property type="protein sequence ID" value="MDQ2091623.1"/>
    <property type="molecule type" value="Genomic_DNA"/>
</dbReference>
<dbReference type="Proteomes" id="UP001226762">
    <property type="component" value="Unassembled WGS sequence"/>
</dbReference>
<proteinExistence type="predicted"/>
<evidence type="ECO:0000256" key="1">
    <source>
        <dbReference type="SAM" id="MobiDB-lite"/>
    </source>
</evidence>
<accession>A0AAE4B520</accession>
<sequence length="95" mass="10563">MPEDALIGFEFFTIDDENSPFNGLTIANDHAVRAASQHLNNPNAYNHAIEHLDRAIEAVQAAAIRNASRNDPRQDEPTWDDNVPPDLIGPDDFLL</sequence>
<name>A0AAE4B520_9RHOB</name>
<reference evidence="2" key="1">
    <citation type="submission" date="2022-07" db="EMBL/GenBank/DDBJ databases">
        <authorList>
            <person name="Otstavnykh N."/>
            <person name="Isaeva M."/>
            <person name="Bystritskaya E."/>
        </authorList>
    </citation>
    <scope>NUCLEOTIDE SEQUENCE</scope>
    <source>
        <strain evidence="2">KCTC 52189</strain>
    </source>
</reference>
<comment type="caution">
    <text evidence="2">The sequence shown here is derived from an EMBL/GenBank/DDBJ whole genome shotgun (WGS) entry which is preliminary data.</text>
</comment>
<evidence type="ECO:0000313" key="2">
    <source>
        <dbReference type="EMBL" id="MDQ2091623.1"/>
    </source>
</evidence>
<evidence type="ECO:0000313" key="3">
    <source>
        <dbReference type="Proteomes" id="UP001226762"/>
    </source>
</evidence>
<organism evidence="2 3">
    <name type="scientific">Marimonas arenosa</name>
    <dbReference type="NCBI Taxonomy" id="1795305"/>
    <lineage>
        <taxon>Bacteria</taxon>
        <taxon>Pseudomonadati</taxon>
        <taxon>Pseudomonadota</taxon>
        <taxon>Alphaproteobacteria</taxon>
        <taxon>Rhodobacterales</taxon>
        <taxon>Paracoccaceae</taxon>
        <taxon>Marimonas</taxon>
    </lineage>
</organism>
<reference evidence="2" key="2">
    <citation type="submission" date="2023-02" db="EMBL/GenBank/DDBJ databases">
        <title>'Rhodoalgimonas zhirmunskyi' gen. nov., isolated from a red alga.</title>
        <authorList>
            <person name="Nedashkovskaya O.I."/>
            <person name="Otstavnykh N.Y."/>
            <person name="Bystritskaya E.P."/>
            <person name="Balabanova L.A."/>
            <person name="Isaeva M.P."/>
        </authorList>
    </citation>
    <scope>NUCLEOTIDE SEQUENCE</scope>
    <source>
        <strain evidence="2">KCTC 52189</strain>
    </source>
</reference>
<dbReference type="AlphaFoldDB" id="A0AAE4B520"/>
<feature type="region of interest" description="Disordered" evidence="1">
    <location>
        <begin position="66"/>
        <end position="95"/>
    </location>
</feature>
<gene>
    <name evidence="2" type="ORF">NO357_17100</name>
</gene>
<protein>
    <submittedName>
        <fullName evidence="2">Uncharacterized protein</fullName>
    </submittedName>
</protein>
<keyword evidence="3" id="KW-1185">Reference proteome</keyword>
<dbReference type="RefSeq" id="WP_306736925.1">
    <property type="nucleotide sequence ID" value="NZ_JANHAX010000006.1"/>
</dbReference>